<comment type="caution">
    <text evidence="1">The sequence shown here is derived from an EMBL/GenBank/DDBJ whole genome shotgun (WGS) entry which is preliminary data.</text>
</comment>
<accession>A0AC60Q9M8</accession>
<organism evidence="1 2">
    <name type="scientific">Ixodes persulcatus</name>
    <name type="common">Taiga tick</name>
    <dbReference type="NCBI Taxonomy" id="34615"/>
    <lineage>
        <taxon>Eukaryota</taxon>
        <taxon>Metazoa</taxon>
        <taxon>Ecdysozoa</taxon>
        <taxon>Arthropoda</taxon>
        <taxon>Chelicerata</taxon>
        <taxon>Arachnida</taxon>
        <taxon>Acari</taxon>
        <taxon>Parasitiformes</taxon>
        <taxon>Ixodida</taxon>
        <taxon>Ixodoidea</taxon>
        <taxon>Ixodidae</taxon>
        <taxon>Ixodinae</taxon>
        <taxon>Ixodes</taxon>
    </lineage>
</organism>
<gene>
    <name evidence="1" type="ORF">HPB47_022473</name>
</gene>
<proteinExistence type="predicted"/>
<keyword evidence="2" id="KW-1185">Reference proteome</keyword>
<evidence type="ECO:0000313" key="2">
    <source>
        <dbReference type="Proteomes" id="UP000805193"/>
    </source>
</evidence>
<dbReference type="EMBL" id="JABSTQ010009300">
    <property type="protein sequence ID" value="KAG0430671.1"/>
    <property type="molecule type" value="Genomic_DNA"/>
</dbReference>
<evidence type="ECO:0000313" key="1">
    <source>
        <dbReference type="EMBL" id="KAG0430671.1"/>
    </source>
</evidence>
<reference evidence="1 2" key="1">
    <citation type="journal article" date="2020" name="Cell">
        <title>Large-Scale Comparative Analyses of Tick Genomes Elucidate Their Genetic Diversity and Vector Capacities.</title>
        <authorList>
            <consortium name="Tick Genome and Microbiome Consortium (TIGMIC)"/>
            <person name="Jia N."/>
            <person name="Wang J."/>
            <person name="Shi W."/>
            <person name="Du L."/>
            <person name="Sun Y."/>
            <person name="Zhan W."/>
            <person name="Jiang J.F."/>
            <person name="Wang Q."/>
            <person name="Zhang B."/>
            <person name="Ji P."/>
            <person name="Bell-Sakyi L."/>
            <person name="Cui X.M."/>
            <person name="Yuan T.T."/>
            <person name="Jiang B.G."/>
            <person name="Yang W.F."/>
            <person name="Lam T.T."/>
            <person name="Chang Q.C."/>
            <person name="Ding S.J."/>
            <person name="Wang X.J."/>
            <person name="Zhu J.G."/>
            <person name="Ruan X.D."/>
            <person name="Zhao L."/>
            <person name="Wei J.T."/>
            <person name="Ye R.Z."/>
            <person name="Que T.C."/>
            <person name="Du C.H."/>
            <person name="Zhou Y.H."/>
            <person name="Cheng J.X."/>
            <person name="Dai P.F."/>
            <person name="Guo W.B."/>
            <person name="Han X.H."/>
            <person name="Huang E.J."/>
            <person name="Li L.F."/>
            <person name="Wei W."/>
            <person name="Gao Y.C."/>
            <person name="Liu J.Z."/>
            <person name="Shao H.Z."/>
            <person name="Wang X."/>
            <person name="Wang C.C."/>
            <person name="Yang T.C."/>
            <person name="Huo Q.B."/>
            <person name="Li W."/>
            <person name="Chen H.Y."/>
            <person name="Chen S.E."/>
            <person name="Zhou L.G."/>
            <person name="Ni X.B."/>
            <person name="Tian J.H."/>
            <person name="Sheng Y."/>
            <person name="Liu T."/>
            <person name="Pan Y.S."/>
            <person name="Xia L.Y."/>
            <person name="Li J."/>
            <person name="Zhao F."/>
            <person name="Cao W.C."/>
        </authorList>
    </citation>
    <scope>NUCLEOTIDE SEQUENCE [LARGE SCALE GENOMIC DNA]</scope>
    <source>
        <strain evidence="1">Iper-2018</strain>
    </source>
</reference>
<dbReference type="Proteomes" id="UP000805193">
    <property type="component" value="Unassembled WGS sequence"/>
</dbReference>
<name>A0AC60Q9M8_IXOPE</name>
<sequence length="1068" mass="118023">MDRDCDASRVLAAALEQMDGIISSASLGGSADEANRNGERQNGIGRLLADLKHAVEWNVSADDNASFALDPAAAKFVHAWLDRIVQPAKTSTPVSGDYGDLQDKVSHLESEKENLALQVSVLTDQLELQKDKLLELEAALAEKKQLLERTEHLLKQEVLLKKKIEADRLDILADIPALKLKVATTEREKSELESKVKKLETDVVLLRSYLAEREAELITKCGKISHHGSVSSVGDGSGLRSTPTKFGAGLDWKEKSPVSCDGGGDKQMCSEREARLAEKPPMCPRSASATLPSNHSALRASTPLQSLHRANSDDGMHMAGGARQYSNSLPRNHGHQVKKLQAPEERPAEAQDSTGGSYRSRKSSTGVSFAQPELVVIRPGCQTYSPPSTSSTLKHSKSRGIKKMFGRLKRSNSHTMDVSDSFHRGGLRATAGPRLGWAPPSQNNTHFTEKPVSQWKADTISSWMESMGLAVYNDTSRSYLCDGTKLLKVTASELEKDLGMKNPLHRKKMLLAVESLKPDASELVRAASLLDWQWTLRWLDDVGLPQYKDAFSDALVDGRVLNVLTVDDLVHMKITNQFHHISMKRGIQVLRLNQFEPSCLKRRSLPDEPKQYSPLDVSLWTNHRVMEWLRTVDLSEYAPNLRGSGVHGALLIYEDAVTCDVFAAILSIPGSKTLLRRHLSLQMKQLLGPRIMQRKRSRESDPGHVPLSPSAKVKTAKKSQFSLRWRKSKSGESQAYVCPFEPDSVVEDVSFESAGDSSLDSSFSSREKDAKTAHEIEAVSNEISSFMSGVSSRPSSRWGDTVLRQFDDDTATLLSKDCHTWSCFTVTTPSELTKERFEEKSLLKLSQPPVIRVRHRATISSTHRPSLFFSVSYVGVVQQTKLRGILSCFGSEEHNLLLCRGSRPVMSVVTMFVADAFRCYVSPLLFGPSDLAFGLAFWSALVFRISGCDGDFITIQLKHPDVPNFAIDVDLPVDLVGQELDDAREIVEDDGPRVLALFYETRLVRCSGLILESFGLQGVTTPGLAFNAEGSVRFLKPEFACEALAFITKIAAWKGQPEIEERSVEGSD</sequence>
<protein>
    <submittedName>
        <fullName evidence="1">Uncharacterized protein</fullName>
    </submittedName>
</protein>